<organism evidence="2 3">
    <name type="scientific">Tsukamurella soli</name>
    <dbReference type="NCBI Taxonomy" id="644556"/>
    <lineage>
        <taxon>Bacteria</taxon>
        <taxon>Bacillati</taxon>
        <taxon>Actinomycetota</taxon>
        <taxon>Actinomycetes</taxon>
        <taxon>Mycobacteriales</taxon>
        <taxon>Tsukamurellaceae</taxon>
        <taxon>Tsukamurella</taxon>
    </lineage>
</organism>
<accession>A0ABP8J9U3</accession>
<feature type="transmembrane region" description="Helical" evidence="1">
    <location>
        <begin position="38"/>
        <end position="59"/>
    </location>
</feature>
<gene>
    <name evidence="2" type="ORF">GCM10023147_12010</name>
</gene>
<evidence type="ECO:0000256" key="1">
    <source>
        <dbReference type="SAM" id="Phobius"/>
    </source>
</evidence>
<feature type="transmembrane region" description="Helical" evidence="1">
    <location>
        <begin position="71"/>
        <end position="89"/>
    </location>
</feature>
<proteinExistence type="predicted"/>
<reference evidence="3" key="1">
    <citation type="journal article" date="2019" name="Int. J. Syst. Evol. Microbiol.">
        <title>The Global Catalogue of Microorganisms (GCM) 10K type strain sequencing project: providing services to taxonomists for standard genome sequencing and annotation.</title>
        <authorList>
            <consortium name="The Broad Institute Genomics Platform"/>
            <consortium name="The Broad Institute Genome Sequencing Center for Infectious Disease"/>
            <person name="Wu L."/>
            <person name="Ma J."/>
        </authorList>
    </citation>
    <scope>NUCLEOTIDE SEQUENCE [LARGE SCALE GENOMIC DNA]</scope>
    <source>
        <strain evidence="3">JCM 17688</strain>
    </source>
</reference>
<name>A0ABP8J9U3_9ACTN</name>
<dbReference type="EMBL" id="BAABFR010000013">
    <property type="protein sequence ID" value="GAA4387505.1"/>
    <property type="molecule type" value="Genomic_DNA"/>
</dbReference>
<dbReference type="Proteomes" id="UP001500635">
    <property type="component" value="Unassembled WGS sequence"/>
</dbReference>
<feature type="transmembrane region" description="Helical" evidence="1">
    <location>
        <begin position="101"/>
        <end position="120"/>
    </location>
</feature>
<evidence type="ECO:0000313" key="3">
    <source>
        <dbReference type="Proteomes" id="UP001500635"/>
    </source>
</evidence>
<keyword evidence="1" id="KW-0472">Membrane</keyword>
<feature type="transmembrane region" description="Helical" evidence="1">
    <location>
        <begin position="12"/>
        <end position="32"/>
    </location>
</feature>
<keyword evidence="1" id="KW-1133">Transmembrane helix</keyword>
<evidence type="ECO:0000313" key="2">
    <source>
        <dbReference type="EMBL" id="GAA4387505.1"/>
    </source>
</evidence>
<comment type="caution">
    <text evidence="2">The sequence shown here is derived from an EMBL/GenBank/DDBJ whole genome shotgun (WGS) entry which is preliminary data.</text>
</comment>
<sequence>MVSTSKGSSGRRMLTNAAAGGGAAIVSIPVVAPRVENPVVWLGLVAAVVLLGLANTIAARDDRTVWRFLRTQSGNLTSGICVGLIVGAFDRHDHDLLLVEAMAAYCGLIAVTVAFAFVIARRRRGELRP</sequence>
<keyword evidence="3" id="KW-1185">Reference proteome</keyword>
<protein>
    <submittedName>
        <fullName evidence="2">Uncharacterized protein</fullName>
    </submittedName>
</protein>
<keyword evidence="1" id="KW-0812">Transmembrane</keyword>